<dbReference type="SMART" id="SM00966">
    <property type="entry name" value="SpoVT_AbrB"/>
    <property type="match status" value="1"/>
</dbReference>
<protein>
    <recommendedName>
        <fullName evidence="1">SpoVT-AbrB domain-containing protein</fullName>
    </recommendedName>
</protein>
<reference evidence="2 3" key="1">
    <citation type="journal article" date="2015" name="Nature">
        <title>rRNA introns, odd ribosomes, and small enigmatic genomes across a large radiation of phyla.</title>
        <authorList>
            <person name="Brown C.T."/>
            <person name="Hug L.A."/>
            <person name="Thomas B.C."/>
            <person name="Sharon I."/>
            <person name="Castelle C.J."/>
            <person name="Singh A."/>
            <person name="Wilkins M.J."/>
            <person name="Williams K.H."/>
            <person name="Banfield J.F."/>
        </authorList>
    </citation>
    <scope>NUCLEOTIDE SEQUENCE [LARGE SCALE GENOMIC DNA]</scope>
</reference>
<evidence type="ECO:0000313" key="3">
    <source>
        <dbReference type="Proteomes" id="UP000034539"/>
    </source>
</evidence>
<dbReference type="InterPro" id="IPR007159">
    <property type="entry name" value="SpoVT-AbrB_dom"/>
</dbReference>
<evidence type="ECO:0000259" key="1">
    <source>
        <dbReference type="SMART" id="SM00966"/>
    </source>
</evidence>
<accession>A0A0G0PYR5</accession>
<dbReference type="SUPFAM" id="SSF89447">
    <property type="entry name" value="AbrB/MazE/MraZ-like"/>
    <property type="match status" value="1"/>
</dbReference>
<name>A0A0G0PYR5_9BACT</name>
<gene>
    <name evidence="2" type="ORF">UT63_C0019G0011</name>
</gene>
<organism evidence="2 3">
    <name type="scientific">Candidatus Gottesmanbacteria bacterium GW2011_GWC2_39_8</name>
    <dbReference type="NCBI Taxonomy" id="1618450"/>
    <lineage>
        <taxon>Bacteria</taxon>
        <taxon>Candidatus Gottesmaniibacteriota</taxon>
    </lineage>
</organism>
<dbReference type="Proteomes" id="UP000034539">
    <property type="component" value="Unassembled WGS sequence"/>
</dbReference>
<dbReference type="GO" id="GO:0003677">
    <property type="term" value="F:DNA binding"/>
    <property type="evidence" value="ECO:0007669"/>
    <property type="project" value="InterPro"/>
</dbReference>
<dbReference type="EMBL" id="LBXN01000019">
    <property type="protein sequence ID" value="KKR33289.1"/>
    <property type="molecule type" value="Genomic_DNA"/>
</dbReference>
<dbReference type="InterPro" id="IPR037914">
    <property type="entry name" value="SpoVT-AbrB_sf"/>
</dbReference>
<dbReference type="Pfam" id="PF04014">
    <property type="entry name" value="MazE_antitoxin"/>
    <property type="match status" value="1"/>
</dbReference>
<proteinExistence type="predicted"/>
<comment type="caution">
    <text evidence="2">The sequence shown here is derived from an EMBL/GenBank/DDBJ whole genome shotgun (WGS) entry which is preliminary data.</text>
</comment>
<evidence type="ECO:0000313" key="2">
    <source>
        <dbReference type="EMBL" id="KKR33289.1"/>
    </source>
</evidence>
<dbReference type="AlphaFoldDB" id="A0A0G0PYR5"/>
<feature type="domain" description="SpoVT-AbrB" evidence="1">
    <location>
        <begin position="13"/>
        <end position="62"/>
    </location>
</feature>
<sequence length="91" mass="10482">MVQIQSAGDNEITLISSRNQTVVPAKIRRKLGLKSGDQLIWRIVKIGDQYKILAEPAPKSWADYTLGLGKNTWKNVNLEEYIENLRNEWQK</sequence>
<dbReference type="NCBIfam" id="TIGR01439">
    <property type="entry name" value="lp_hng_hel_AbrB"/>
    <property type="match status" value="1"/>
</dbReference>
<dbReference type="Gene3D" id="2.10.260.10">
    <property type="match status" value="1"/>
</dbReference>